<dbReference type="EMBL" id="SLXH01000037">
    <property type="protein sequence ID" value="TCP12546.1"/>
    <property type="molecule type" value="Genomic_DNA"/>
</dbReference>
<dbReference type="OrthoDB" id="9857096at2"/>
<name>A0A4R2MUS2_9BURK</name>
<keyword evidence="2" id="KW-1185">Reference proteome</keyword>
<dbReference type="RefSeq" id="WP_132750480.1">
    <property type="nucleotide sequence ID" value="NZ_QXNC01000041.1"/>
</dbReference>
<accession>A0A4R2MUS2</accession>
<organism evidence="1 2">
    <name type="scientific">Simplicispira metamorpha</name>
    <dbReference type="NCBI Taxonomy" id="80881"/>
    <lineage>
        <taxon>Bacteria</taxon>
        <taxon>Pseudomonadati</taxon>
        <taxon>Pseudomonadota</taxon>
        <taxon>Betaproteobacteria</taxon>
        <taxon>Burkholderiales</taxon>
        <taxon>Comamonadaceae</taxon>
        <taxon>Simplicispira</taxon>
    </lineage>
</organism>
<sequence>MSIIEKTIDELSTVLNKINDVTIIAMGQQEFKKILAILYGLLNNYKNRRESNLNSVTVIEQSHQMLEKIVRHHIKNQLIASQDTVHIFNENIKLLLLIVNSDFGIDENSYSGATQTSMFLRALKASGINPPGYFEIITHSRWRDSKLEEELDSKALYFAAQNIKKYSIFIFEMGKNGIYIQDPFNSSPTDRHLGIYSKIKSLTTSYNSLPSQQESQNT</sequence>
<proteinExistence type="predicted"/>
<protein>
    <submittedName>
        <fullName evidence="1">Uncharacterized protein</fullName>
    </submittedName>
</protein>
<dbReference type="AlphaFoldDB" id="A0A4R2MUS2"/>
<evidence type="ECO:0000313" key="1">
    <source>
        <dbReference type="EMBL" id="TCP12546.1"/>
    </source>
</evidence>
<reference evidence="1 2" key="1">
    <citation type="submission" date="2019-03" db="EMBL/GenBank/DDBJ databases">
        <title>Genomic Encyclopedia of Type Strains, Phase IV (KMG-IV): sequencing the most valuable type-strain genomes for metagenomic binning, comparative biology and taxonomic classification.</title>
        <authorList>
            <person name="Goeker M."/>
        </authorList>
    </citation>
    <scope>NUCLEOTIDE SEQUENCE [LARGE SCALE GENOMIC DNA]</scope>
    <source>
        <strain evidence="1 2">DSM 1837</strain>
    </source>
</reference>
<gene>
    <name evidence="1" type="ORF">EV674_13719</name>
</gene>
<evidence type="ECO:0000313" key="2">
    <source>
        <dbReference type="Proteomes" id="UP000295182"/>
    </source>
</evidence>
<dbReference type="Proteomes" id="UP000295182">
    <property type="component" value="Unassembled WGS sequence"/>
</dbReference>
<comment type="caution">
    <text evidence="1">The sequence shown here is derived from an EMBL/GenBank/DDBJ whole genome shotgun (WGS) entry which is preliminary data.</text>
</comment>